<feature type="region of interest" description="Disordered" evidence="1">
    <location>
        <begin position="1"/>
        <end position="48"/>
    </location>
</feature>
<gene>
    <name evidence="2" type="ORF">LCGC14_0497590</name>
</gene>
<reference evidence="2" key="1">
    <citation type="journal article" date="2015" name="Nature">
        <title>Complex archaea that bridge the gap between prokaryotes and eukaryotes.</title>
        <authorList>
            <person name="Spang A."/>
            <person name="Saw J.H."/>
            <person name="Jorgensen S.L."/>
            <person name="Zaremba-Niedzwiedzka K."/>
            <person name="Martijn J."/>
            <person name="Lind A.E."/>
            <person name="van Eijk R."/>
            <person name="Schleper C."/>
            <person name="Guy L."/>
            <person name="Ettema T.J."/>
        </authorList>
    </citation>
    <scope>NUCLEOTIDE SEQUENCE</scope>
</reference>
<accession>A0A0F9S9Z2</accession>
<evidence type="ECO:0000313" key="2">
    <source>
        <dbReference type="EMBL" id="KKN63829.1"/>
    </source>
</evidence>
<feature type="compositionally biased region" description="Low complexity" evidence="1">
    <location>
        <begin position="1"/>
        <end position="17"/>
    </location>
</feature>
<name>A0A0F9S9Z2_9ZZZZ</name>
<evidence type="ECO:0000256" key="1">
    <source>
        <dbReference type="SAM" id="MobiDB-lite"/>
    </source>
</evidence>
<protein>
    <submittedName>
        <fullName evidence="2">Uncharacterized protein</fullName>
    </submittedName>
</protein>
<comment type="caution">
    <text evidence="2">The sequence shown here is derived from an EMBL/GenBank/DDBJ whole genome shotgun (WGS) entry which is preliminary data.</text>
</comment>
<sequence>ARPGATGSASSETTEATETGDRVALRSAAGTPLARARRGPRGLTLSFPQDGAGGFDDWLLQNLARIHQQWQTDKG</sequence>
<feature type="non-terminal residue" evidence="2">
    <location>
        <position position="1"/>
    </location>
</feature>
<dbReference type="EMBL" id="LAZR01000577">
    <property type="protein sequence ID" value="KKN63829.1"/>
    <property type="molecule type" value="Genomic_DNA"/>
</dbReference>
<dbReference type="AlphaFoldDB" id="A0A0F9S9Z2"/>
<organism evidence="2">
    <name type="scientific">marine sediment metagenome</name>
    <dbReference type="NCBI Taxonomy" id="412755"/>
    <lineage>
        <taxon>unclassified sequences</taxon>
        <taxon>metagenomes</taxon>
        <taxon>ecological metagenomes</taxon>
    </lineage>
</organism>
<proteinExistence type="predicted"/>